<protein>
    <submittedName>
        <fullName evidence="2">Glucokinase</fullName>
        <ecNumber evidence="2">2.7.1.2</ecNumber>
    </submittedName>
</protein>
<dbReference type="Proteomes" id="UP000540685">
    <property type="component" value="Unassembled WGS sequence"/>
</dbReference>
<dbReference type="AlphaFoldDB" id="A0A7W9MJ94"/>
<dbReference type="PANTHER" id="PTHR18964">
    <property type="entry name" value="ROK (REPRESSOR, ORF, KINASE) FAMILY"/>
    <property type="match status" value="1"/>
</dbReference>
<dbReference type="GO" id="GO:0004340">
    <property type="term" value="F:glucokinase activity"/>
    <property type="evidence" value="ECO:0007669"/>
    <property type="project" value="UniProtKB-EC"/>
</dbReference>
<dbReference type="InterPro" id="IPR000600">
    <property type="entry name" value="ROK"/>
</dbReference>
<dbReference type="SUPFAM" id="SSF53067">
    <property type="entry name" value="Actin-like ATPase domain"/>
    <property type="match status" value="1"/>
</dbReference>
<keyword evidence="3" id="KW-1185">Reference proteome</keyword>
<accession>A0A7W9MJ94</accession>
<dbReference type="PANTHER" id="PTHR18964:SF149">
    <property type="entry name" value="BIFUNCTIONAL UDP-N-ACETYLGLUCOSAMINE 2-EPIMERASE_N-ACETYLMANNOSAMINE KINASE"/>
    <property type="match status" value="1"/>
</dbReference>
<evidence type="ECO:0000313" key="3">
    <source>
        <dbReference type="Proteomes" id="UP000540685"/>
    </source>
</evidence>
<organism evidence="2 3">
    <name type="scientific">Streptosporangium becharense</name>
    <dbReference type="NCBI Taxonomy" id="1816182"/>
    <lineage>
        <taxon>Bacteria</taxon>
        <taxon>Bacillati</taxon>
        <taxon>Actinomycetota</taxon>
        <taxon>Actinomycetes</taxon>
        <taxon>Streptosporangiales</taxon>
        <taxon>Streptosporangiaceae</taxon>
        <taxon>Streptosporangium</taxon>
    </lineage>
</organism>
<sequence>MTIPSYRVGIDLGATSTKVVVAVSGDDGTLAVDAVVDRFTFPTPRGSDPVDRLASHLARVARRPIGAGGVTVPGILDEDSGRVLRSVNLPWLDGADLGSALGRRLGFPVRAVHDGRAAAEAEALLGAGRGFADAFVLALGTGIAGAHVEGRRARRGAHAAAGEVGHISQDPDGRLCGCGQHGCLETFIGGTHLASRWSSHTGRPATARDLFEAGHAGDPAALTMIDEATTALARCVLGVIATLDPSAIIIGGGISGARDLIVTPTARKVYEAATFHARPPILSAELGRWAGAWGAVLAAGCPSPEEITCG</sequence>
<evidence type="ECO:0000256" key="1">
    <source>
        <dbReference type="ARBA" id="ARBA00006479"/>
    </source>
</evidence>
<dbReference type="RefSeq" id="WP_184539904.1">
    <property type="nucleotide sequence ID" value="NZ_JACHMP010000001.1"/>
</dbReference>
<dbReference type="Pfam" id="PF00480">
    <property type="entry name" value="ROK"/>
    <property type="match status" value="1"/>
</dbReference>
<comment type="caution">
    <text evidence="2">The sequence shown here is derived from an EMBL/GenBank/DDBJ whole genome shotgun (WGS) entry which is preliminary data.</text>
</comment>
<evidence type="ECO:0000313" key="2">
    <source>
        <dbReference type="EMBL" id="MBB5823017.1"/>
    </source>
</evidence>
<keyword evidence="2" id="KW-0808">Transferase</keyword>
<dbReference type="InterPro" id="IPR043129">
    <property type="entry name" value="ATPase_NBD"/>
</dbReference>
<dbReference type="Gene3D" id="3.30.420.40">
    <property type="match status" value="2"/>
</dbReference>
<keyword evidence="2" id="KW-0418">Kinase</keyword>
<dbReference type="EMBL" id="JACHMP010000001">
    <property type="protein sequence ID" value="MBB5823017.1"/>
    <property type="molecule type" value="Genomic_DNA"/>
</dbReference>
<reference evidence="2 3" key="1">
    <citation type="submission" date="2020-08" db="EMBL/GenBank/DDBJ databases">
        <title>Sequencing the genomes of 1000 actinobacteria strains.</title>
        <authorList>
            <person name="Klenk H.-P."/>
        </authorList>
    </citation>
    <scope>NUCLEOTIDE SEQUENCE [LARGE SCALE GENOMIC DNA]</scope>
    <source>
        <strain evidence="2 3">DSM 46887</strain>
    </source>
</reference>
<dbReference type="EC" id="2.7.1.2" evidence="2"/>
<proteinExistence type="inferred from homology"/>
<comment type="similarity">
    <text evidence="1">Belongs to the ROK (NagC/XylR) family.</text>
</comment>
<gene>
    <name evidence="2" type="ORF">F4562_006079</name>
</gene>
<name>A0A7W9MJ94_9ACTN</name>